<organism evidence="2 3">
    <name type="scientific">Arthrobacter gallicola</name>
    <dbReference type="NCBI Taxonomy" id="2762225"/>
    <lineage>
        <taxon>Bacteria</taxon>
        <taxon>Bacillati</taxon>
        <taxon>Actinomycetota</taxon>
        <taxon>Actinomycetes</taxon>
        <taxon>Micrococcales</taxon>
        <taxon>Micrococcaceae</taxon>
        <taxon>Arthrobacter</taxon>
    </lineage>
</organism>
<sequence>MFKTMFAETARAAAQTRTTAQTRTSTHSAGGADPRRAGSALGGNYVAVFDRPQAPVPASGGRYTASFDGRVSSRPGRCVDSYVAAFGAAGHPAGNRRGSYVDAER</sequence>
<comment type="caution">
    <text evidence="2">The sequence shown here is derived from an EMBL/GenBank/DDBJ whole genome shotgun (WGS) entry which is preliminary data.</text>
</comment>
<dbReference type="RefSeq" id="WP_191806400.1">
    <property type="nucleotide sequence ID" value="NZ_JACSQD010000001.1"/>
</dbReference>
<evidence type="ECO:0000313" key="2">
    <source>
        <dbReference type="EMBL" id="MBD7994005.1"/>
    </source>
</evidence>
<proteinExistence type="predicted"/>
<evidence type="ECO:0000313" key="3">
    <source>
        <dbReference type="Proteomes" id="UP000609874"/>
    </source>
</evidence>
<reference evidence="2 3" key="1">
    <citation type="submission" date="2020-08" db="EMBL/GenBank/DDBJ databases">
        <title>A Genomic Blueprint of the Chicken Gut Microbiome.</title>
        <authorList>
            <person name="Gilroy R."/>
            <person name="Ravi A."/>
            <person name="Getino M."/>
            <person name="Pursley I."/>
            <person name="Horton D.L."/>
            <person name="Alikhan N.-F."/>
            <person name="Baker D."/>
            <person name="Gharbi K."/>
            <person name="Hall N."/>
            <person name="Watson M."/>
            <person name="Adriaenssens E.M."/>
            <person name="Foster-Nyarko E."/>
            <person name="Jarju S."/>
            <person name="Secka A."/>
            <person name="Antonio M."/>
            <person name="Oren A."/>
            <person name="Chaudhuri R."/>
            <person name="La Ragione R.M."/>
            <person name="Hildebrand F."/>
            <person name="Pallen M.J."/>
        </authorList>
    </citation>
    <scope>NUCLEOTIDE SEQUENCE [LARGE SCALE GENOMIC DNA]</scope>
    <source>
        <strain evidence="2 3">Sa2CUA1</strain>
    </source>
</reference>
<gene>
    <name evidence="2" type="ORF">H9639_01665</name>
</gene>
<accession>A0ABR8UNQ6</accession>
<dbReference type="Proteomes" id="UP000609874">
    <property type="component" value="Unassembled WGS sequence"/>
</dbReference>
<dbReference type="EMBL" id="JACSQD010000001">
    <property type="protein sequence ID" value="MBD7994005.1"/>
    <property type="molecule type" value="Genomic_DNA"/>
</dbReference>
<keyword evidence="3" id="KW-1185">Reference proteome</keyword>
<name>A0ABR8UNQ6_9MICC</name>
<feature type="compositionally biased region" description="Low complexity" evidence="1">
    <location>
        <begin position="7"/>
        <end position="29"/>
    </location>
</feature>
<evidence type="ECO:0000256" key="1">
    <source>
        <dbReference type="SAM" id="MobiDB-lite"/>
    </source>
</evidence>
<feature type="region of interest" description="Disordered" evidence="1">
    <location>
        <begin position="1"/>
        <end position="38"/>
    </location>
</feature>
<protein>
    <submittedName>
        <fullName evidence="2">Uncharacterized protein</fullName>
    </submittedName>
</protein>